<reference evidence="1 2" key="1">
    <citation type="journal article" date="2024" name="G3 (Bethesda)">
        <title>Genome assembly of Hibiscus sabdariffa L. provides insights into metabolisms of medicinal natural products.</title>
        <authorList>
            <person name="Kim T."/>
        </authorList>
    </citation>
    <scope>NUCLEOTIDE SEQUENCE [LARGE SCALE GENOMIC DNA]</scope>
    <source>
        <strain evidence="1">TK-2024</strain>
        <tissue evidence="1">Old leaves</tissue>
    </source>
</reference>
<keyword evidence="2" id="KW-1185">Reference proteome</keyword>
<protein>
    <submittedName>
        <fullName evidence="1">Uncharacterized protein</fullName>
    </submittedName>
</protein>
<gene>
    <name evidence="1" type="ORF">V6N11_071674</name>
</gene>
<proteinExistence type="predicted"/>
<comment type="caution">
    <text evidence="1">The sequence shown here is derived from an EMBL/GenBank/DDBJ whole genome shotgun (WGS) entry which is preliminary data.</text>
</comment>
<accession>A0ABR2U1A8</accession>
<dbReference type="EMBL" id="JBBPBN010000003">
    <property type="protein sequence ID" value="KAK9043329.1"/>
    <property type="molecule type" value="Genomic_DNA"/>
</dbReference>
<organism evidence="1 2">
    <name type="scientific">Hibiscus sabdariffa</name>
    <name type="common">roselle</name>
    <dbReference type="NCBI Taxonomy" id="183260"/>
    <lineage>
        <taxon>Eukaryota</taxon>
        <taxon>Viridiplantae</taxon>
        <taxon>Streptophyta</taxon>
        <taxon>Embryophyta</taxon>
        <taxon>Tracheophyta</taxon>
        <taxon>Spermatophyta</taxon>
        <taxon>Magnoliopsida</taxon>
        <taxon>eudicotyledons</taxon>
        <taxon>Gunneridae</taxon>
        <taxon>Pentapetalae</taxon>
        <taxon>rosids</taxon>
        <taxon>malvids</taxon>
        <taxon>Malvales</taxon>
        <taxon>Malvaceae</taxon>
        <taxon>Malvoideae</taxon>
        <taxon>Hibiscus</taxon>
    </lineage>
</organism>
<evidence type="ECO:0000313" key="1">
    <source>
        <dbReference type="EMBL" id="KAK9043329.1"/>
    </source>
</evidence>
<sequence>MVRGWGQLGLVGECEREGAGEDGSCCGLVVWKAVSGGGEDDGNHGFQVLVSAVAVDVVAGRSVGAADKVPGCPALFGL</sequence>
<name>A0ABR2U1A8_9ROSI</name>
<evidence type="ECO:0000313" key="2">
    <source>
        <dbReference type="Proteomes" id="UP001396334"/>
    </source>
</evidence>
<dbReference type="Proteomes" id="UP001396334">
    <property type="component" value="Unassembled WGS sequence"/>
</dbReference>